<feature type="region of interest" description="Disordered" evidence="1">
    <location>
        <begin position="123"/>
        <end position="167"/>
    </location>
</feature>
<evidence type="ECO:0000256" key="1">
    <source>
        <dbReference type="SAM" id="MobiDB-lite"/>
    </source>
</evidence>
<dbReference type="EMBL" id="CP141614">
    <property type="protein sequence ID" value="WRP14637.1"/>
    <property type="molecule type" value="Genomic_DNA"/>
</dbReference>
<accession>A0ABZ1BPB6</accession>
<organism evidence="2 3">
    <name type="scientific">Geochorda subterranea</name>
    <dbReference type="NCBI Taxonomy" id="3109564"/>
    <lineage>
        <taxon>Bacteria</taxon>
        <taxon>Bacillati</taxon>
        <taxon>Bacillota</taxon>
        <taxon>Limnochordia</taxon>
        <taxon>Limnochordales</taxon>
        <taxon>Geochordaceae</taxon>
        <taxon>Geochorda</taxon>
    </lineage>
</organism>
<dbReference type="Proteomes" id="UP001333102">
    <property type="component" value="Chromosome"/>
</dbReference>
<dbReference type="Gene3D" id="1.20.1500.10">
    <property type="entry name" value="YheA/YmcA-like"/>
    <property type="match status" value="1"/>
</dbReference>
<dbReference type="InterPro" id="IPR023378">
    <property type="entry name" value="YheA/YmcA-like_dom_sf"/>
</dbReference>
<dbReference type="RefSeq" id="WP_324668996.1">
    <property type="nucleotide sequence ID" value="NZ_CP141614.1"/>
</dbReference>
<evidence type="ECO:0000313" key="3">
    <source>
        <dbReference type="Proteomes" id="UP001333102"/>
    </source>
</evidence>
<dbReference type="InterPro" id="IPR010368">
    <property type="entry name" value="Com_YlbF"/>
</dbReference>
<sequence length="167" mass="18057">MDQSAQAGIPREISEAIHTLARLLSNLPEVEQLRQAREEIGRHEAARIMLRDLRRRERQLAEKSRRGETPSPQELEELEKVAEVVTYNPYVRALLQAEMAYAGLMAAVVGALEEALQLPALPDEVEGGGVPATPSAGQTGATEGPGGIQPGGRVTLARPKLWVPGQP</sequence>
<name>A0ABZ1BPB6_9FIRM</name>
<reference evidence="3" key="1">
    <citation type="submission" date="2023-12" db="EMBL/GenBank/DDBJ databases">
        <title>Novel isolates from deep terrestrial aquifers shed light on the physiology and ecology of the class Limnochordia.</title>
        <authorList>
            <person name="Karnachuk O.V."/>
            <person name="Lukina A.P."/>
            <person name="Avakyan M.R."/>
            <person name="Kadnikov V."/>
            <person name="Begmatov S."/>
            <person name="Beletsky A.V."/>
            <person name="Mardanov A.V."/>
            <person name="Ravin N.V."/>
        </authorList>
    </citation>
    <scope>NUCLEOTIDE SEQUENCE [LARGE SCALE GENOMIC DNA]</scope>
    <source>
        <strain evidence="3">LN</strain>
    </source>
</reference>
<evidence type="ECO:0000313" key="2">
    <source>
        <dbReference type="EMBL" id="WRP14637.1"/>
    </source>
</evidence>
<dbReference type="SUPFAM" id="SSF158622">
    <property type="entry name" value="YheA/YmcA-like"/>
    <property type="match status" value="1"/>
</dbReference>
<protein>
    <submittedName>
        <fullName evidence="2">YlbF family regulator</fullName>
    </submittedName>
</protein>
<proteinExistence type="predicted"/>
<gene>
    <name evidence="2" type="ORF">VLY81_00255</name>
</gene>
<keyword evidence="3" id="KW-1185">Reference proteome</keyword>
<dbReference type="Pfam" id="PF06133">
    <property type="entry name" value="Com_YlbF"/>
    <property type="match status" value="1"/>
</dbReference>